<keyword evidence="4" id="KW-0694">RNA-binding</keyword>
<comment type="function">
    <text evidence="4">Located at the polypeptide exit tunnel on the outside of the subunit.</text>
</comment>
<dbReference type="NCBIfam" id="TIGR01080">
    <property type="entry name" value="rplX_A_E"/>
    <property type="match status" value="1"/>
</dbReference>
<dbReference type="Gene3D" id="2.30.30.30">
    <property type="match status" value="1"/>
</dbReference>
<dbReference type="SUPFAM" id="SSF50104">
    <property type="entry name" value="Translation proteins SH3-like domain"/>
    <property type="match status" value="1"/>
</dbReference>
<accession>A0ABM7YEL2</accession>
<comment type="subunit">
    <text evidence="4">Part of the 50S ribosomal subunit.</text>
</comment>
<keyword evidence="4" id="KW-0699">rRNA-binding</keyword>
<evidence type="ECO:0000313" key="7">
    <source>
        <dbReference type="Proteomes" id="UP000831817"/>
    </source>
</evidence>
<evidence type="ECO:0000256" key="2">
    <source>
        <dbReference type="ARBA" id="ARBA00022980"/>
    </source>
</evidence>
<keyword evidence="3 4" id="KW-0687">Ribonucleoprotein</keyword>
<dbReference type="InterPro" id="IPR014722">
    <property type="entry name" value="Rib_uL2_dom2"/>
</dbReference>
<evidence type="ECO:0000256" key="1">
    <source>
        <dbReference type="ARBA" id="ARBA00010618"/>
    </source>
</evidence>
<dbReference type="Pfam" id="PF16906">
    <property type="entry name" value="Ribosomal_L26"/>
    <property type="match status" value="1"/>
</dbReference>
<gene>
    <name evidence="4" type="primary">rpl24</name>
    <name evidence="6" type="ORF">MTTB_11270</name>
</gene>
<dbReference type="InterPro" id="IPR005825">
    <property type="entry name" value="Ribosomal_uL24_CS"/>
</dbReference>
<sequence length="125" mass="14926">MIMARRRPRSKQPRKQRKFLYNAPLHIRHKIMSATLSKELREEYNRRSLPVRRGDKVEIMRGDFKGHQGKIERVDLKNYKVYVEGATIQKVDGTTTYFPIHPSNLRIIELNLEDEKRIKILERKG</sequence>
<evidence type="ECO:0000256" key="3">
    <source>
        <dbReference type="ARBA" id="ARBA00023274"/>
    </source>
</evidence>
<dbReference type="EMBL" id="AP025698">
    <property type="protein sequence ID" value="BDH79748.1"/>
    <property type="molecule type" value="Genomic_DNA"/>
</dbReference>
<dbReference type="CDD" id="cd06089">
    <property type="entry name" value="KOW_RPL26"/>
    <property type="match status" value="1"/>
</dbReference>
<dbReference type="InterPro" id="IPR005824">
    <property type="entry name" value="KOW"/>
</dbReference>
<dbReference type="GO" id="GO:0005840">
    <property type="term" value="C:ribosome"/>
    <property type="evidence" value="ECO:0007669"/>
    <property type="project" value="UniProtKB-KW"/>
</dbReference>
<dbReference type="Proteomes" id="UP000831817">
    <property type="component" value="Chromosome"/>
</dbReference>
<comment type="similarity">
    <text evidence="1 4">Belongs to the universal ribosomal protein uL24 family.</text>
</comment>
<organism evidence="6 7">
    <name type="scientific">Methanothermobacter tenebrarum</name>
    <dbReference type="NCBI Taxonomy" id="680118"/>
    <lineage>
        <taxon>Archaea</taxon>
        <taxon>Methanobacteriati</taxon>
        <taxon>Methanobacteriota</taxon>
        <taxon>Methanomada group</taxon>
        <taxon>Methanobacteria</taxon>
        <taxon>Methanobacteriales</taxon>
        <taxon>Methanobacteriaceae</taxon>
        <taxon>Methanothermobacter</taxon>
    </lineage>
</organism>
<dbReference type="PROSITE" id="PS01108">
    <property type="entry name" value="RIBOSOMAL_L24"/>
    <property type="match status" value="1"/>
</dbReference>
<dbReference type="InterPro" id="IPR008991">
    <property type="entry name" value="Translation_prot_SH3-like_sf"/>
</dbReference>
<comment type="function">
    <text evidence="4">One of two assembly initiator proteins, it binds directly to the 5'-end of the 23S rRNA, where it nucleates assembly of the 50S subunit.</text>
</comment>
<dbReference type="SMART" id="SM00739">
    <property type="entry name" value="KOW"/>
    <property type="match status" value="1"/>
</dbReference>
<feature type="domain" description="KOW" evidence="5">
    <location>
        <begin position="50"/>
        <end position="77"/>
    </location>
</feature>
<dbReference type="HAMAP" id="MF_01326_A">
    <property type="entry name" value="Ribosomal_uL24_A"/>
    <property type="match status" value="1"/>
</dbReference>
<evidence type="ECO:0000313" key="6">
    <source>
        <dbReference type="EMBL" id="BDH79748.1"/>
    </source>
</evidence>
<dbReference type="InterPro" id="IPR005756">
    <property type="entry name" value="Ribosomal_uL24_euk/arc"/>
</dbReference>
<proteinExistence type="inferred from homology"/>
<dbReference type="Pfam" id="PF00467">
    <property type="entry name" value="KOW"/>
    <property type="match status" value="1"/>
</dbReference>
<protein>
    <recommendedName>
        <fullName evidence="4">Large ribosomal subunit protein uL24</fullName>
    </recommendedName>
</protein>
<evidence type="ECO:0000259" key="5">
    <source>
        <dbReference type="SMART" id="SM00739"/>
    </source>
</evidence>
<keyword evidence="7" id="KW-1185">Reference proteome</keyword>
<keyword evidence="2 4" id="KW-0689">Ribosomal protein</keyword>
<reference evidence="6 7" key="1">
    <citation type="submission" date="2022-04" db="EMBL/GenBank/DDBJ databases">
        <title>Complete genome of Methanothermobacter tenebrarum strain RMAS.</title>
        <authorList>
            <person name="Nakamura K."/>
            <person name="Oshima K."/>
            <person name="Hattori M."/>
            <person name="Kamagata Y."/>
            <person name="Takamizawa K."/>
        </authorList>
    </citation>
    <scope>NUCLEOTIDE SEQUENCE [LARGE SCALE GENOMIC DNA]</scope>
    <source>
        <strain evidence="6 7">RMAS</strain>
    </source>
</reference>
<name>A0ABM7YEL2_9EURY</name>
<dbReference type="InterPro" id="IPR041988">
    <property type="entry name" value="Ribosomal_uL24_KOW"/>
</dbReference>
<dbReference type="PANTHER" id="PTHR11143">
    <property type="entry name" value="60S RIBOSOMAL PROTEIN L26 FAMILY MEMBER"/>
    <property type="match status" value="1"/>
</dbReference>
<evidence type="ECO:0000256" key="4">
    <source>
        <dbReference type="HAMAP-Rule" id="MF_01326"/>
    </source>
</evidence>